<dbReference type="OrthoDB" id="9764377at2"/>
<keyword evidence="4" id="KW-0106">Calcium</keyword>
<dbReference type="PANTHER" id="PTHR42693:SF53">
    <property type="entry name" value="ENDO-4-O-SULFATASE"/>
    <property type="match status" value="1"/>
</dbReference>
<dbReference type="RefSeq" id="WP_108740919.1">
    <property type="nucleotide sequence ID" value="NZ_CP020918.1"/>
</dbReference>
<dbReference type="AlphaFoldDB" id="A0A2S1LE42"/>
<feature type="domain" description="Sulfatase N-terminal" evidence="6">
    <location>
        <begin position="28"/>
        <end position="352"/>
    </location>
</feature>
<dbReference type="Pfam" id="PF00884">
    <property type="entry name" value="Sulfatase"/>
    <property type="match status" value="1"/>
</dbReference>
<dbReference type="SUPFAM" id="SSF53649">
    <property type="entry name" value="Alkaline phosphatase-like"/>
    <property type="match status" value="1"/>
</dbReference>
<evidence type="ECO:0000256" key="3">
    <source>
        <dbReference type="ARBA" id="ARBA00022801"/>
    </source>
</evidence>
<protein>
    <submittedName>
        <fullName evidence="7">Sulfatase</fullName>
    </submittedName>
</protein>
<evidence type="ECO:0000259" key="6">
    <source>
        <dbReference type="Pfam" id="PF00884"/>
    </source>
</evidence>
<dbReference type="GO" id="GO:0046872">
    <property type="term" value="F:metal ion binding"/>
    <property type="evidence" value="ECO:0007669"/>
    <property type="project" value="UniProtKB-KW"/>
</dbReference>
<gene>
    <name evidence="7" type="ORF">FFWV33_10910</name>
</gene>
<keyword evidence="5" id="KW-0732">Signal</keyword>
<keyword evidence="8" id="KW-1185">Reference proteome</keyword>
<dbReference type="Gene3D" id="3.30.1120.10">
    <property type="match status" value="1"/>
</dbReference>
<dbReference type="InterPro" id="IPR017850">
    <property type="entry name" value="Alkaline_phosphatase_core_sf"/>
</dbReference>
<evidence type="ECO:0000313" key="7">
    <source>
        <dbReference type="EMBL" id="AWG21988.1"/>
    </source>
</evidence>
<dbReference type="InterPro" id="IPR050738">
    <property type="entry name" value="Sulfatase"/>
</dbReference>
<dbReference type="Proteomes" id="UP000244527">
    <property type="component" value="Chromosome"/>
</dbReference>
<keyword evidence="3" id="KW-0378">Hydrolase</keyword>
<dbReference type="Gene3D" id="3.40.720.10">
    <property type="entry name" value="Alkaline Phosphatase, subunit A"/>
    <property type="match status" value="1"/>
</dbReference>
<comment type="similarity">
    <text evidence="1">Belongs to the sulfatase family.</text>
</comment>
<reference evidence="7 8" key="1">
    <citation type="submission" date="2017-04" db="EMBL/GenBank/DDBJ databases">
        <title>Compelte genome sequence of WV33.</title>
        <authorList>
            <person name="Lee P.C."/>
        </authorList>
    </citation>
    <scope>NUCLEOTIDE SEQUENCE [LARGE SCALE GENOMIC DNA]</scope>
    <source>
        <strain evidence="7 8">WV33</strain>
    </source>
</reference>
<evidence type="ECO:0000256" key="4">
    <source>
        <dbReference type="ARBA" id="ARBA00022837"/>
    </source>
</evidence>
<evidence type="ECO:0000256" key="2">
    <source>
        <dbReference type="ARBA" id="ARBA00022723"/>
    </source>
</evidence>
<sequence length="494" mass="56128">MKIKIALGGFALLLVTACGAQVKPTSKPNILVILCDDLGYADVGFNGSPDIITPELDKLAKEGTIMTSAYVAHTFCGPSRAALLTGRYPAEIGTPYNLRDDGRATTSGVPVEETYMSNMMHDAGYYTSCIGKWHLGDNTQFQPNKRGFDDFYGFLGGGHKYFPNLFQPYYEKQKKAGAYPINVYFTPLLHNTEEVVETEYITDAFSREAIRVIKESDKKKKPFFMYLAYNAPHVPLEAKPEDMKVFANIKDKDRQTYAAMVYAVDRGVGEIVKSLKETNQYENTLIVFLSDNGGNFDHGANNYPLKGTKGDTFEGGFRVPMFWHWPNKVAAGARFDHPVSALDLYPTFAHLAKTNLPKGKKVSGKNIWNDLAANTSPHKDEMIFAYRYREGYTDVAARKEDWKLVRMANEPWQLFNITKDIGEKHDMAGQFPDRVQEMITETQKWTKTHVKPLWFYSQKDAEYWKSGQLPNFDDTFEVEKLRMSPIEWEEKNAK</sequence>
<proteinExistence type="inferred from homology"/>
<organism evidence="7 8">
    <name type="scientific">Flavobacterium faecale</name>
    <dbReference type="NCBI Taxonomy" id="1355330"/>
    <lineage>
        <taxon>Bacteria</taxon>
        <taxon>Pseudomonadati</taxon>
        <taxon>Bacteroidota</taxon>
        <taxon>Flavobacteriia</taxon>
        <taxon>Flavobacteriales</taxon>
        <taxon>Flavobacteriaceae</taxon>
        <taxon>Flavobacterium</taxon>
    </lineage>
</organism>
<dbReference type="PROSITE" id="PS51257">
    <property type="entry name" value="PROKAR_LIPOPROTEIN"/>
    <property type="match status" value="1"/>
</dbReference>
<evidence type="ECO:0000256" key="5">
    <source>
        <dbReference type="SAM" id="SignalP"/>
    </source>
</evidence>
<dbReference type="InterPro" id="IPR024607">
    <property type="entry name" value="Sulfatase_CS"/>
</dbReference>
<accession>A0A2S1LE42</accession>
<dbReference type="PANTHER" id="PTHR42693">
    <property type="entry name" value="ARYLSULFATASE FAMILY MEMBER"/>
    <property type="match status" value="1"/>
</dbReference>
<dbReference type="InterPro" id="IPR000917">
    <property type="entry name" value="Sulfatase_N"/>
</dbReference>
<feature type="chain" id="PRO_5015647146" evidence="5">
    <location>
        <begin position="21"/>
        <end position="494"/>
    </location>
</feature>
<dbReference type="EMBL" id="CP020918">
    <property type="protein sequence ID" value="AWG21988.1"/>
    <property type="molecule type" value="Genomic_DNA"/>
</dbReference>
<dbReference type="PROSITE" id="PS00149">
    <property type="entry name" value="SULFATASE_2"/>
    <property type="match status" value="1"/>
</dbReference>
<evidence type="ECO:0000313" key="8">
    <source>
        <dbReference type="Proteomes" id="UP000244527"/>
    </source>
</evidence>
<evidence type="ECO:0000256" key="1">
    <source>
        <dbReference type="ARBA" id="ARBA00008779"/>
    </source>
</evidence>
<name>A0A2S1LE42_9FLAO</name>
<dbReference type="GO" id="GO:0004065">
    <property type="term" value="F:arylsulfatase activity"/>
    <property type="evidence" value="ECO:0007669"/>
    <property type="project" value="TreeGrafter"/>
</dbReference>
<dbReference type="KEGG" id="ffa:FFWV33_10910"/>
<feature type="signal peptide" evidence="5">
    <location>
        <begin position="1"/>
        <end position="20"/>
    </location>
</feature>
<keyword evidence="2" id="KW-0479">Metal-binding</keyword>